<organism evidence="1">
    <name type="scientific">marine sediment metagenome</name>
    <dbReference type="NCBI Taxonomy" id="412755"/>
    <lineage>
        <taxon>unclassified sequences</taxon>
        <taxon>metagenomes</taxon>
        <taxon>ecological metagenomes</taxon>
    </lineage>
</organism>
<evidence type="ECO:0000313" key="1">
    <source>
        <dbReference type="EMBL" id="KKL71824.1"/>
    </source>
</evidence>
<name>A0A0F9ED02_9ZZZZ</name>
<gene>
    <name evidence="1" type="ORF">LCGC14_2091070</name>
</gene>
<accession>A0A0F9ED02</accession>
<comment type="caution">
    <text evidence="1">The sequence shown here is derived from an EMBL/GenBank/DDBJ whole genome shotgun (WGS) entry which is preliminary data.</text>
</comment>
<dbReference type="EMBL" id="LAZR01025471">
    <property type="protein sequence ID" value="KKL71824.1"/>
    <property type="molecule type" value="Genomic_DNA"/>
</dbReference>
<proteinExistence type="predicted"/>
<reference evidence="1" key="1">
    <citation type="journal article" date="2015" name="Nature">
        <title>Complex archaea that bridge the gap between prokaryotes and eukaryotes.</title>
        <authorList>
            <person name="Spang A."/>
            <person name="Saw J.H."/>
            <person name="Jorgensen S.L."/>
            <person name="Zaremba-Niedzwiedzka K."/>
            <person name="Martijn J."/>
            <person name="Lind A.E."/>
            <person name="van Eijk R."/>
            <person name="Schleper C."/>
            <person name="Guy L."/>
            <person name="Ettema T.J."/>
        </authorList>
    </citation>
    <scope>NUCLEOTIDE SEQUENCE</scope>
</reference>
<dbReference type="AlphaFoldDB" id="A0A0F9ED02"/>
<sequence length="139" mass="15449">MNDALISKPGLGRRLTDLERIGILTDLDKGTSYDDIQASYQISRSTISVIRHKALEDNSTLELIKKGRTNRLYQVSEWVLDAIGPEEVSGASLEVKNRLLGTLEDKIAQREGRTGNVNIAFGTFQAWGFGKKPVEDDDK</sequence>
<protein>
    <submittedName>
        <fullName evidence="1">Uncharacterized protein</fullName>
    </submittedName>
</protein>